<feature type="compositionally biased region" description="Polar residues" evidence="1">
    <location>
        <begin position="45"/>
        <end position="85"/>
    </location>
</feature>
<organism evidence="2 3">
    <name type="scientific">Lasiodiplodia theobromae</name>
    <dbReference type="NCBI Taxonomy" id="45133"/>
    <lineage>
        <taxon>Eukaryota</taxon>
        <taxon>Fungi</taxon>
        <taxon>Dikarya</taxon>
        <taxon>Ascomycota</taxon>
        <taxon>Pezizomycotina</taxon>
        <taxon>Dothideomycetes</taxon>
        <taxon>Dothideomycetes incertae sedis</taxon>
        <taxon>Botryosphaeriales</taxon>
        <taxon>Botryosphaeriaceae</taxon>
        <taxon>Lasiodiplodia</taxon>
    </lineage>
</organism>
<dbReference type="AlphaFoldDB" id="A0A5N5DRM4"/>
<dbReference type="Proteomes" id="UP000325902">
    <property type="component" value="Unassembled WGS sequence"/>
</dbReference>
<protein>
    <submittedName>
        <fullName evidence="2">Uncharacterized protein</fullName>
    </submittedName>
</protein>
<evidence type="ECO:0000256" key="1">
    <source>
        <dbReference type="SAM" id="MobiDB-lite"/>
    </source>
</evidence>
<evidence type="ECO:0000313" key="2">
    <source>
        <dbReference type="EMBL" id="KAB2580280.1"/>
    </source>
</evidence>
<sequence>MSATISAPTPTVGLLASKWAVKPSERSTRKTTTSSGLLNSKWAPESTTNAQPNSALSETTGNELQTKPTQAETQAATSTPTQTDSTHAEPELVIISGPKPTSATEPVKTSEPEDAVREPFAELLPTTTVQPYQKKSWADLVDEDDDDIFNIPEISKENFPSAPTTNNKPIVNASNDDKENIQLQSKDENEDHQPQWNNNKENLPSQPNNNKENLISHPKDTNENLSQVDTTSTNKDSTDKKTIEQPNEDKKAPATMFSSRWADSSYEIKGAQTRAEYRATHGSNNKARRTTKTTSSSRRRRSGC</sequence>
<comment type="caution">
    <text evidence="2">The sequence shown here is derived from an EMBL/GenBank/DDBJ whole genome shotgun (WGS) entry which is preliminary data.</text>
</comment>
<proteinExistence type="predicted"/>
<feature type="compositionally biased region" description="Polar residues" evidence="1">
    <location>
        <begin position="161"/>
        <end position="174"/>
    </location>
</feature>
<feature type="compositionally biased region" description="Basic and acidic residues" evidence="1">
    <location>
        <begin position="236"/>
        <end position="252"/>
    </location>
</feature>
<feature type="region of interest" description="Disordered" evidence="1">
    <location>
        <begin position="148"/>
        <end position="261"/>
    </location>
</feature>
<feature type="region of interest" description="Disordered" evidence="1">
    <location>
        <begin position="275"/>
        <end position="304"/>
    </location>
</feature>
<feature type="compositionally biased region" description="Basic and acidic residues" evidence="1">
    <location>
        <begin position="108"/>
        <end position="120"/>
    </location>
</feature>
<evidence type="ECO:0000313" key="3">
    <source>
        <dbReference type="Proteomes" id="UP000325902"/>
    </source>
</evidence>
<reference evidence="2 3" key="1">
    <citation type="journal article" date="2019" name="Sci. Rep.">
        <title>A multi-omics analysis of the grapevine pathogen Lasiodiplodia theobromae reveals that temperature affects the expression of virulence- and pathogenicity-related genes.</title>
        <authorList>
            <person name="Felix C."/>
            <person name="Meneses R."/>
            <person name="Goncalves M.F.M."/>
            <person name="Tilleman L."/>
            <person name="Duarte A.S."/>
            <person name="Jorrin-Novo J.V."/>
            <person name="Van de Peer Y."/>
            <person name="Deforce D."/>
            <person name="Van Nieuwerburgh F."/>
            <person name="Esteves A.C."/>
            <person name="Alves A."/>
        </authorList>
    </citation>
    <scope>NUCLEOTIDE SEQUENCE [LARGE SCALE GENOMIC DNA]</scope>
    <source>
        <strain evidence="2 3">LA-SOL3</strain>
    </source>
</reference>
<accession>A0A5N5DRM4</accession>
<keyword evidence="3" id="KW-1185">Reference proteome</keyword>
<feature type="compositionally biased region" description="Polar residues" evidence="1">
    <location>
        <begin position="194"/>
        <end position="213"/>
    </location>
</feature>
<feature type="compositionally biased region" description="Basic residues" evidence="1">
    <location>
        <begin position="286"/>
        <end position="304"/>
    </location>
</feature>
<name>A0A5N5DRM4_9PEZI</name>
<feature type="compositionally biased region" description="Basic and acidic residues" evidence="1">
    <location>
        <begin position="175"/>
        <end position="193"/>
    </location>
</feature>
<dbReference type="EMBL" id="VCHE01000004">
    <property type="protein sequence ID" value="KAB2580280.1"/>
    <property type="molecule type" value="Genomic_DNA"/>
</dbReference>
<feature type="region of interest" description="Disordered" evidence="1">
    <location>
        <begin position="1"/>
        <end position="135"/>
    </location>
</feature>
<gene>
    <name evidence="2" type="ORF">DBV05_g1192</name>
</gene>